<protein>
    <submittedName>
        <fullName evidence="2">Uncharacterized protein</fullName>
    </submittedName>
</protein>
<sequence>MSVRVVCPFCNAVVEGASEGRTACPRCSESFDAATAEPAAEDAVTASPATTTAPGFLYSRTAVFLSLGLAAAILGVGLSIIRPWESRTPPRQEVKLPVVVSPLGLSGLTYLPARTNVVAAIQPMPLLAYAAQNKIDPRRFLIESGVPEAVLSKLSQAGVPLDQIDHVVVGAAVGSEAGKSLPTLTACLKLTRPLADETKFLTQLKAEKSSQESKGGRTVYAVQLGLPLYLTRVDDLTYLLAFSDTKDFALIDKPMPAGGGHLPAQLREAMTSKISPASFAWLATDSEPWTEKDAVKLLLTVNAALKNRFANLTSFRAIAVGLSMEPDPQLRLGIRTADPAATAATQTFLKDKFTGDGVAFNGDPEWAVVQMPFDPKTTPLKAILSEWMNAKP</sequence>
<keyword evidence="1" id="KW-0472">Membrane</keyword>
<dbReference type="OrthoDB" id="289942at2"/>
<proteinExistence type="predicted"/>
<name>A0A5C1AKA5_9BACT</name>
<accession>A0A5C1AKA5</accession>
<dbReference type="RefSeq" id="WP_149112948.1">
    <property type="nucleotide sequence ID" value="NZ_CP042425.1"/>
</dbReference>
<gene>
    <name evidence="2" type="ORF">PX52LOC_05461</name>
</gene>
<keyword evidence="3" id="KW-1185">Reference proteome</keyword>
<reference evidence="3" key="1">
    <citation type="submission" date="2019-08" db="EMBL/GenBank/DDBJ databases">
        <title>Limnoglobus roseus gen. nov., sp. nov., a novel freshwater planctomycete with a giant genome from the family Gemmataceae.</title>
        <authorList>
            <person name="Kulichevskaya I.S."/>
            <person name="Naumoff D.G."/>
            <person name="Miroshnikov K."/>
            <person name="Ivanova A."/>
            <person name="Philippov D.A."/>
            <person name="Hakobyan A."/>
            <person name="Rijpstra I.C."/>
            <person name="Sinninghe Damste J.S."/>
            <person name="Liesack W."/>
            <person name="Dedysh S.N."/>
        </authorList>
    </citation>
    <scope>NUCLEOTIDE SEQUENCE [LARGE SCALE GENOMIC DNA]</scope>
    <source>
        <strain evidence="3">PX52</strain>
    </source>
</reference>
<dbReference type="AlphaFoldDB" id="A0A5C1AKA5"/>
<keyword evidence="1" id="KW-0812">Transmembrane</keyword>
<organism evidence="2 3">
    <name type="scientific">Limnoglobus roseus</name>
    <dbReference type="NCBI Taxonomy" id="2598579"/>
    <lineage>
        <taxon>Bacteria</taxon>
        <taxon>Pseudomonadati</taxon>
        <taxon>Planctomycetota</taxon>
        <taxon>Planctomycetia</taxon>
        <taxon>Gemmatales</taxon>
        <taxon>Gemmataceae</taxon>
        <taxon>Limnoglobus</taxon>
    </lineage>
</organism>
<evidence type="ECO:0000313" key="3">
    <source>
        <dbReference type="Proteomes" id="UP000324974"/>
    </source>
</evidence>
<dbReference type="EMBL" id="CP042425">
    <property type="protein sequence ID" value="QEL18436.1"/>
    <property type="molecule type" value="Genomic_DNA"/>
</dbReference>
<dbReference type="Proteomes" id="UP000324974">
    <property type="component" value="Chromosome"/>
</dbReference>
<evidence type="ECO:0000313" key="2">
    <source>
        <dbReference type="EMBL" id="QEL18436.1"/>
    </source>
</evidence>
<dbReference type="KEGG" id="lrs:PX52LOC_05461"/>
<evidence type="ECO:0000256" key="1">
    <source>
        <dbReference type="SAM" id="Phobius"/>
    </source>
</evidence>
<feature type="transmembrane region" description="Helical" evidence="1">
    <location>
        <begin position="62"/>
        <end position="81"/>
    </location>
</feature>
<keyword evidence="1" id="KW-1133">Transmembrane helix</keyword>